<evidence type="ECO:0000313" key="2">
    <source>
        <dbReference type="Proteomes" id="UP000324738"/>
    </source>
</evidence>
<reference evidence="1 2" key="1">
    <citation type="submission" date="2019-08" db="EMBL/GenBank/DDBJ databases">
        <title>Aureimonas fodiniaquatilis sp. nov., isolated from a coal mine wastewater.</title>
        <authorList>
            <person name="Kim W."/>
        </authorList>
    </citation>
    <scope>NUCLEOTIDE SEQUENCE [LARGE SCALE GENOMIC DNA]</scope>
    <source>
        <strain evidence="1 2">CAU 1482</strain>
    </source>
</reference>
<dbReference type="EMBL" id="VTWH01000002">
    <property type="protein sequence ID" value="KAA0970844.1"/>
    <property type="molecule type" value="Genomic_DNA"/>
</dbReference>
<dbReference type="RefSeq" id="WP_149300157.1">
    <property type="nucleotide sequence ID" value="NZ_VTWH01000002.1"/>
</dbReference>
<evidence type="ECO:0000313" key="1">
    <source>
        <dbReference type="EMBL" id="KAA0970844.1"/>
    </source>
</evidence>
<accession>A0A5B0DVS5</accession>
<proteinExistence type="predicted"/>
<keyword evidence="2" id="KW-1185">Reference proteome</keyword>
<protein>
    <submittedName>
        <fullName evidence="1">Recombination protein NinB</fullName>
    </submittedName>
</protein>
<dbReference type="OrthoDB" id="7210800at2"/>
<dbReference type="InterPro" id="IPR036619">
    <property type="entry name" value="NinB_sf"/>
</dbReference>
<dbReference type="AlphaFoldDB" id="A0A5B0DVS5"/>
<dbReference type="Gene3D" id="1.10.3790.10">
    <property type="entry name" value="NinB"/>
    <property type="match status" value="1"/>
</dbReference>
<sequence>MSRRSFVVRHPVDRERIAELAWKIADGSRVDFSGPRRSNDQNAKLWVMLTKVSEQVEWYGKKLSTEDWKDMFTASLRKARVVPGIDNGSFVPLGMRTSDMDSAEFSDLIELINAFAAERGVNLSAEDDINQPEVTG</sequence>
<organism evidence="1 2">
    <name type="scientific">Aureimonas fodinaquatilis</name>
    <dbReference type="NCBI Taxonomy" id="2565783"/>
    <lineage>
        <taxon>Bacteria</taxon>
        <taxon>Pseudomonadati</taxon>
        <taxon>Pseudomonadota</taxon>
        <taxon>Alphaproteobacteria</taxon>
        <taxon>Hyphomicrobiales</taxon>
        <taxon>Aurantimonadaceae</taxon>
        <taxon>Aureimonas</taxon>
    </lineage>
</organism>
<comment type="caution">
    <text evidence="1">The sequence shown here is derived from an EMBL/GenBank/DDBJ whole genome shotgun (WGS) entry which is preliminary data.</text>
</comment>
<dbReference type="Proteomes" id="UP000324738">
    <property type="component" value="Unassembled WGS sequence"/>
</dbReference>
<dbReference type="InterPro" id="IPR008711">
    <property type="entry name" value="Recombinase_NinB"/>
</dbReference>
<dbReference type="Pfam" id="PF05772">
    <property type="entry name" value="NinB"/>
    <property type="match status" value="1"/>
</dbReference>
<dbReference type="SUPFAM" id="SSF103370">
    <property type="entry name" value="NinB"/>
    <property type="match status" value="1"/>
</dbReference>
<name>A0A5B0DVS5_9HYPH</name>
<gene>
    <name evidence="1" type="ORF">FPY71_10240</name>
</gene>